<protein>
    <submittedName>
        <fullName evidence="1">Uncharacterized protein</fullName>
    </submittedName>
</protein>
<name>A0A919TV68_9ACTN</name>
<reference evidence="1" key="1">
    <citation type="submission" date="2021-01" db="EMBL/GenBank/DDBJ databases">
        <title>Whole genome shotgun sequence of Actinoplanes tereljensis NBRC 105297.</title>
        <authorList>
            <person name="Komaki H."/>
            <person name="Tamura T."/>
        </authorList>
    </citation>
    <scope>NUCLEOTIDE SEQUENCE</scope>
    <source>
        <strain evidence="1">NBRC 105297</strain>
    </source>
</reference>
<keyword evidence="2" id="KW-1185">Reference proteome</keyword>
<dbReference type="Proteomes" id="UP000623608">
    <property type="component" value="Unassembled WGS sequence"/>
</dbReference>
<dbReference type="AlphaFoldDB" id="A0A919TV68"/>
<comment type="caution">
    <text evidence="1">The sequence shown here is derived from an EMBL/GenBank/DDBJ whole genome shotgun (WGS) entry which is preliminary data.</text>
</comment>
<dbReference type="RefSeq" id="WP_203809230.1">
    <property type="nucleotide sequence ID" value="NZ_BOMY01000033.1"/>
</dbReference>
<accession>A0A919TV68</accession>
<dbReference type="EMBL" id="BOMY01000033">
    <property type="protein sequence ID" value="GIF22070.1"/>
    <property type="molecule type" value="Genomic_DNA"/>
</dbReference>
<evidence type="ECO:0000313" key="1">
    <source>
        <dbReference type="EMBL" id="GIF22070.1"/>
    </source>
</evidence>
<organism evidence="1 2">
    <name type="scientific">Paractinoplanes tereljensis</name>
    <dbReference type="NCBI Taxonomy" id="571912"/>
    <lineage>
        <taxon>Bacteria</taxon>
        <taxon>Bacillati</taxon>
        <taxon>Actinomycetota</taxon>
        <taxon>Actinomycetes</taxon>
        <taxon>Micromonosporales</taxon>
        <taxon>Micromonosporaceae</taxon>
        <taxon>Paractinoplanes</taxon>
    </lineage>
</organism>
<proteinExistence type="predicted"/>
<evidence type="ECO:0000313" key="2">
    <source>
        <dbReference type="Proteomes" id="UP000623608"/>
    </source>
</evidence>
<sequence>MPVREDTYECRPLSDPAAAKRLQGEAYVRHGHLPASELTSEGWLPWHDEIPAERVHWFGSFDAAGMLVAVGRRMVTDSTGSLSLPAARLMAAPPAGDGVVELSGVAKAADAPGVATLHLFRALYRESLRCGDRLWVMSVVPSLRATLERIAPGGITIGPDPVRMSGVYPGVRADVLAYPAWGVVGTFTASIRAAGVPEIADFMEAR</sequence>
<gene>
    <name evidence="1" type="ORF">Ate02nite_48000</name>
</gene>